<dbReference type="EMBL" id="JAVRJZ010000012">
    <property type="protein sequence ID" value="KAK2715768.1"/>
    <property type="molecule type" value="Genomic_DNA"/>
</dbReference>
<organism evidence="1 2">
    <name type="scientific">Artemia franciscana</name>
    <name type="common">Brine shrimp</name>
    <name type="synonym">Artemia sanfranciscana</name>
    <dbReference type="NCBI Taxonomy" id="6661"/>
    <lineage>
        <taxon>Eukaryota</taxon>
        <taxon>Metazoa</taxon>
        <taxon>Ecdysozoa</taxon>
        <taxon>Arthropoda</taxon>
        <taxon>Crustacea</taxon>
        <taxon>Branchiopoda</taxon>
        <taxon>Anostraca</taxon>
        <taxon>Artemiidae</taxon>
        <taxon>Artemia</taxon>
    </lineage>
</organism>
<reference evidence="1" key="1">
    <citation type="submission" date="2023-07" db="EMBL/GenBank/DDBJ databases">
        <title>Chromosome-level genome assembly of Artemia franciscana.</title>
        <authorList>
            <person name="Jo E."/>
        </authorList>
    </citation>
    <scope>NUCLEOTIDE SEQUENCE</scope>
    <source>
        <tissue evidence="1">Whole body</tissue>
    </source>
</reference>
<accession>A0AA88L1R5</accession>
<name>A0AA88L1R5_ARTSF</name>
<comment type="caution">
    <text evidence="1">The sequence shown here is derived from an EMBL/GenBank/DDBJ whole genome shotgun (WGS) entry which is preliminary data.</text>
</comment>
<dbReference type="Proteomes" id="UP001187531">
    <property type="component" value="Unassembled WGS sequence"/>
</dbReference>
<dbReference type="AlphaFoldDB" id="A0AA88L1R5"/>
<proteinExistence type="predicted"/>
<evidence type="ECO:0000313" key="2">
    <source>
        <dbReference type="Proteomes" id="UP001187531"/>
    </source>
</evidence>
<feature type="non-terminal residue" evidence="1">
    <location>
        <position position="150"/>
    </location>
</feature>
<gene>
    <name evidence="1" type="ORF">QYM36_010370</name>
</gene>
<sequence length="150" mass="16793">DWVDDSKEKRAASFIPWGQPQNKPNSISYISGIGQNELTAIAGTEQVQKIVAEVNKADFFGIFTDGSPAVSDGERLAEDVGYIDREEANEERLIAVVDSDLKKGADIAEKFLQALWKARLKEDKWHFNATILQVTLVDALREHKLTFTRS</sequence>
<evidence type="ECO:0000313" key="1">
    <source>
        <dbReference type="EMBL" id="KAK2715768.1"/>
    </source>
</evidence>
<keyword evidence="2" id="KW-1185">Reference proteome</keyword>
<protein>
    <submittedName>
        <fullName evidence="1">Uncharacterized protein</fullName>
    </submittedName>
</protein>